<dbReference type="GO" id="GO:0009236">
    <property type="term" value="P:cobalamin biosynthetic process"/>
    <property type="evidence" value="ECO:0007669"/>
    <property type="project" value="UniProtKB-UniRule"/>
</dbReference>
<evidence type="ECO:0000256" key="13">
    <source>
        <dbReference type="ARBA" id="ARBA00023136"/>
    </source>
</evidence>
<evidence type="ECO:0000256" key="2">
    <source>
        <dbReference type="ARBA" id="ARBA00004651"/>
    </source>
</evidence>
<evidence type="ECO:0000256" key="1">
    <source>
        <dbReference type="ARBA" id="ARBA00001946"/>
    </source>
</evidence>
<evidence type="ECO:0000256" key="8">
    <source>
        <dbReference type="ARBA" id="ARBA00022573"/>
    </source>
</evidence>
<evidence type="ECO:0000256" key="18">
    <source>
        <dbReference type="ARBA" id="ARBA00049504"/>
    </source>
</evidence>
<dbReference type="PANTHER" id="PTHR34148">
    <property type="entry name" value="ADENOSYLCOBINAMIDE-GDP RIBAZOLETRANSFERASE"/>
    <property type="match status" value="1"/>
</dbReference>
<dbReference type="EMBL" id="JACHFW010000015">
    <property type="protein sequence ID" value="MBB5265865.1"/>
    <property type="molecule type" value="Genomic_DNA"/>
</dbReference>
<dbReference type="NCBIfam" id="TIGR00317">
    <property type="entry name" value="cobS"/>
    <property type="match status" value="1"/>
</dbReference>
<keyword evidence="21" id="KW-1185">Reference proteome</keyword>
<dbReference type="GO" id="GO:0008818">
    <property type="term" value="F:cobalamin 5'-phosphate synthase activity"/>
    <property type="evidence" value="ECO:0007669"/>
    <property type="project" value="UniProtKB-UniRule"/>
</dbReference>
<evidence type="ECO:0000256" key="6">
    <source>
        <dbReference type="ARBA" id="ARBA00015850"/>
    </source>
</evidence>
<keyword evidence="12 19" id="KW-1133">Transmembrane helix</keyword>
<feature type="transmembrane region" description="Helical" evidence="19">
    <location>
        <begin position="171"/>
        <end position="190"/>
    </location>
</feature>
<evidence type="ECO:0000256" key="15">
    <source>
        <dbReference type="ARBA" id="ARBA00032605"/>
    </source>
</evidence>
<keyword evidence="7 19" id="KW-1003">Cell membrane</keyword>
<dbReference type="GO" id="GO:0005886">
    <property type="term" value="C:plasma membrane"/>
    <property type="evidence" value="ECO:0007669"/>
    <property type="project" value="UniProtKB-SubCell"/>
</dbReference>
<dbReference type="EC" id="2.7.8.26" evidence="5 19"/>
<dbReference type="PANTHER" id="PTHR34148:SF1">
    <property type="entry name" value="ADENOSYLCOBINAMIDE-GDP RIBAZOLETRANSFERASE"/>
    <property type="match status" value="1"/>
</dbReference>
<proteinExistence type="inferred from homology"/>
<evidence type="ECO:0000313" key="20">
    <source>
        <dbReference type="EMBL" id="MBB5265865.1"/>
    </source>
</evidence>
<evidence type="ECO:0000256" key="19">
    <source>
        <dbReference type="HAMAP-Rule" id="MF_00719"/>
    </source>
</evidence>
<evidence type="ECO:0000256" key="12">
    <source>
        <dbReference type="ARBA" id="ARBA00022989"/>
    </source>
</evidence>
<dbReference type="Proteomes" id="UP000543642">
    <property type="component" value="Unassembled WGS sequence"/>
</dbReference>
<evidence type="ECO:0000256" key="10">
    <source>
        <dbReference type="ARBA" id="ARBA00022692"/>
    </source>
</evidence>
<comment type="pathway">
    <text evidence="3 19">Cofactor biosynthesis; adenosylcobalamin biosynthesis; adenosylcobalamin from cob(II)yrinate a,c-diamide: step 7/7.</text>
</comment>
<keyword evidence="8 19" id="KW-0169">Cobalamin biosynthesis</keyword>
<evidence type="ECO:0000256" key="17">
    <source>
        <dbReference type="ARBA" id="ARBA00048623"/>
    </source>
</evidence>
<dbReference type="HAMAP" id="MF_00719">
    <property type="entry name" value="CobS"/>
    <property type="match status" value="1"/>
</dbReference>
<feature type="transmembrane region" description="Helical" evidence="19">
    <location>
        <begin position="32"/>
        <end position="56"/>
    </location>
</feature>
<gene>
    <name evidence="19" type="primary">cobS</name>
    <name evidence="20" type="ORF">HNP82_003016</name>
</gene>
<feature type="transmembrane region" description="Helical" evidence="19">
    <location>
        <begin position="132"/>
        <end position="151"/>
    </location>
</feature>
<dbReference type="Pfam" id="PF02654">
    <property type="entry name" value="CobS"/>
    <property type="match status" value="1"/>
</dbReference>
<reference evidence="20 21" key="1">
    <citation type="submission" date="2020-08" db="EMBL/GenBank/DDBJ databases">
        <title>Genomic Encyclopedia of Type Strains, Phase IV (KMG-IV): sequencing the most valuable type-strain genomes for metagenomic binning, comparative biology and taxonomic classification.</title>
        <authorList>
            <person name="Goeker M."/>
        </authorList>
    </citation>
    <scope>NUCLEOTIDE SEQUENCE [LARGE SCALE GENOMIC DNA]</scope>
    <source>
        <strain evidence="20 21">DSM 106146</strain>
    </source>
</reference>
<keyword evidence="10 19" id="KW-0812">Transmembrane</keyword>
<dbReference type="AlphaFoldDB" id="A0A7W8HDT7"/>
<dbReference type="UniPathway" id="UPA00148">
    <property type="reaction ID" value="UER00238"/>
</dbReference>
<accession>A0A7W8HDT7</accession>
<organism evidence="20 21">
    <name type="scientific">Catenibacillus scindens</name>
    <dbReference type="NCBI Taxonomy" id="673271"/>
    <lineage>
        <taxon>Bacteria</taxon>
        <taxon>Bacillati</taxon>
        <taxon>Bacillota</taxon>
        <taxon>Clostridia</taxon>
        <taxon>Lachnospirales</taxon>
        <taxon>Lachnospiraceae</taxon>
        <taxon>Catenibacillus</taxon>
    </lineage>
</organism>
<feature type="transmembrane region" description="Helical" evidence="19">
    <location>
        <begin position="196"/>
        <end position="214"/>
    </location>
</feature>
<comment type="cofactor">
    <cofactor evidence="1 19">
        <name>Mg(2+)</name>
        <dbReference type="ChEBI" id="CHEBI:18420"/>
    </cofactor>
</comment>
<sequence>MNTFILALQLMTRLPVNKEIEVTDQRLVRGVVYWPLVGVITGIIDCAVFVILSFFLPKSVAVAGGILCQLLVTGGFHLDGLCDTADALFSARSRERMLEIMKDSRVGTNGVIAAIFDIGLKVMILSRLAHPVMAFLLTPVAGKCVQGVLMYKAVYPRKSGLGASYIGKIGWPVMAGCLFCGVVIIEFGLFLEGHSWLMMCPVVFTVLALAYRFYVEKKIGGMTGDTMGAGNEITEVVFLLCLIIGQRFGI</sequence>
<name>A0A7W8HDT7_9FIRM</name>
<protein>
    <recommendedName>
        <fullName evidence="6 19">Adenosylcobinamide-GDP ribazoletransferase</fullName>
        <ecNumber evidence="5 19">2.7.8.26</ecNumber>
    </recommendedName>
    <alternativeName>
        <fullName evidence="16 19">Cobalamin synthase</fullName>
    </alternativeName>
    <alternativeName>
        <fullName evidence="15 19">Cobalamin-5'-phosphate synthase</fullName>
    </alternativeName>
</protein>
<comment type="catalytic activity">
    <reaction evidence="18 19">
        <text>alpha-ribazole 5'-phosphate + adenosylcob(III)inamide-GDP = adenosylcob(III)alamin 5'-phosphate + GMP + H(+)</text>
        <dbReference type="Rhea" id="RHEA:23560"/>
        <dbReference type="ChEBI" id="CHEBI:15378"/>
        <dbReference type="ChEBI" id="CHEBI:57918"/>
        <dbReference type="ChEBI" id="CHEBI:58115"/>
        <dbReference type="ChEBI" id="CHEBI:60487"/>
        <dbReference type="ChEBI" id="CHEBI:60493"/>
        <dbReference type="EC" id="2.7.8.26"/>
    </reaction>
</comment>
<dbReference type="GO" id="GO:0051073">
    <property type="term" value="F:adenosylcobinamide-GDP ribazoletransferase activity"/>
    <property type="evidence" value="ECO:0007669"/>
    <property type="project" value="UniProtKB-UniRule"/>
</dbReference>
<evidence type="ECO:0000256" key="3">
    <source>
        <dbReference type="ARBA" id="ARBA00004663"/>
    </source>
</evidence>
<comment type="similarity">
    <text evidence="4 19">Belongs to the CobS family.</text>
</comment>
<evidence type="ECO:0000256" key="9">
    <source>
        <dbReference type="ARBA" id="ARBA00022679"/>
    </source>
</evidence>
<evidence type="ECO:0000256" key="14">
    <source>
        <dbReference type="ARBA" id="ARBA00025228"/>
    </source>
</evidence>
<dbReference type="RefSeq" id="WP_183776005.1">
    <property type="nucleotide sequence ID" value="NZ_JACHFW010000015.1"/>
</dbReference>
<evidence type="ECO:0000256" key="5">
    <source>
        <dbReference type="ARBA" id="ARBA00013200"/>
    </source>
</evidence>
<evidence type="ECO:0000313" key="21">
    <source>
        <dbReference type="Proteomes" id="UP000543642"/>
    </source>
</evidence>
<keyword evidence="13 19" id="KW-0472">Membrane</keyword>
<keyword evidence="11 19" id="KW-0460">Magnesium</keyword>
<comment type="function">
    <text evidence="14 19">Joins adenosylcobinamide-GDP and alpha-ribazole to generate adenosylcobalamin (Ado-cobalamin). Also synthesizes adenosylcobalamin 5'-phosphate from adenosylcobinamide-GDP and alpha-ribazole 5'-phosphate.</text>
</comment>
<evidence type="ECO:0000256" key="11">
    <source>
        <dbReference type="ARBA" id="ARBA00022842"/>
    </source>
</evidence>
<keyword evidence="9 19" id="KW-0808">Transferase</keyword>
<dbReference type="InterPro" id="IPR003805">
    <property type="entry name" value="CobS"/>
</dbReference>
<comment type="caution">
    <text evidence="20">The sequence shown here is derived from an EMBL/GenBank/DDBJ whole genome shotgun (WGS) entry which is preliminary data.</text>
</comment>
<evidence type="ECO:0000256" key="7">
    <source>
        <dbReference type="ARBA" id="ARBA00022475"/>
    </source>
</evidence>
<comment type="catalytic activity">
    <reaction evidence="17 19">
        <text>alpha-ribazole + adenosylcob(III)inamide-GDP = adenosylcob(III)alamin + GMP + H(+)</text>
        <dbReference type="Rhea" id="RHEA:16049"/>
        <dbReference type="ChEBI" id="CHEBI:10329"/>
        <dbReference type="ChEBI" id="CHEBI:15378"/>
        <dbReference type="ChEBI" id="CHEBI:18408"/>
        <dbReference type="ChEBI" id="CHEBI:58115"/>
        <dbReference type="ChEBI" id="CHEBI:60487"/>
        <dbReference type="EC" id="2.7.8.26"/>
    </reaction>
</comment>
<comment type="subcellular location">
    <subcellularLocation>
        <location evidence="2 19">Cell membrane</location>
        <topology evidence="2 19">Multi-pass membrane protein</topology>
    </subcellularLocation>
</comment>
<evidence type="ECO:0000256" key="4">
    <source>
        <dbReference type="ARBA" id="ARBA00010561"/>
    </source>
</evidence>
<evidence type="ECO:0000256" key="16">
    <source>
        <dbReference type="ARBA" id="ARBA00032853"/>
    </source>
</evidence>